<keyword evidence="8 11" id="KW-0408">Iron</keyword>
<evidence type="ECO:0000256" key="6">
    <source>
        <dbReference type="ARBA" id="ARBA00022989"/>
    </source>
</evidence>
<dbReference type="InterPro" id="IPR036396">
    <property type="entry name" value="Cyt_P450_sf"/>
</dbReference>
<dbReference type="PROSITE" id="PS00086">
    <property type="entry name" value="CYTOCHROME_P450"/>
    <property type="match status" value="1"/>
</dbReference>
<evidence type="ECO:0000256" key="5">
    <source>
        <dbReference type="ARBA" id="ARBA00022723"/>
    </source>
</evidence>
<dbReference type="InterPro" id="IPR050651">
    <property type="entry name" value="Plant_Cytochrome_P450_Monoox"/>
</dbReference>
<dbReference type="SUPFAM" id="SSF48264">
    <property type="entry name" value="Cytochrome P450"/>
    <property type="match status" value="1"/>
</dbReference>
<protein>
    <recommendedName>
        <fullName evidence="14">Cytochrome P450</fullName>
    </recommendedName>
</protein>
<accession>A0ABQ9MAK6</accession>
<reference evidence="12" key="1">
    <citation type="journal article" date="2023" name="Plant Biotechnol. J.">
        <title>Chromosome-level wild Hevea brasiliensis genome provides new tools for genomic-assisted breeding and valuable loci to elevate rubber yield.</title>
        <authorList>
            <person name="Cheng H."/>
            <person name="Song X."/>
            <person name="Hu Y."/>
            <person name="Wu T."/>
            <person name="Yang Q."/>
            <person name="An Z."/>
            <person name="Feng S."/>
            <person name="Deng Z."/>
            <person name="Wu W."/>
            <person name="Zeng X."/>
            <person name="Tu M."/>
            <person name="Wang X."/>
            <person name="Huang H."/>
        </authorList>
    </citation>
    <scope>NUCLEOTIDE SEQUENCE</scope>
    <source>
        <strain evidence="12">MT/VB/25A 57/8</strain>
    </source>
</reference>
<dbReference type="CDD" id="cd20653">
    <property type="entry name" value="CYP81"/>
    <property type="match status" value="1"/>
</dbReference>
<comment type="subcellular location">
    <subcellularLocation>
        <location evidence="1">Membrane</location>
        <topology evidence="1">Single-pass membrane protein</topology>
    </subcellularLocation>
</comment>
<keyword evidence="7 11" id="KW-0560">Oxidoreductase</keyword>
<evidence type="ECO:0000256" key="9">
    <source>
        <dbReference type="ARBA" id="ARBA00023033"/>
    </source>
</evidence>
<keyword evidence="6" id="KW-1133">Transmembrane helix</keyword>
<evidence type="ECO:0000256" key="8">
    <source>
        <dbReference type="ARBA" id="ARBA00023004"/>
    </source>
</evidence>
<dbReference type="PANTHER" id="PTHR47947:SF62">
    <property type="entry name" value="CYTOCHROME P450, FAMILY 81, SUBFAMILY D, POLYPEPTIDE 5"/>
    <property type="match status" value="1"/>
</dbReference>
<keyword evidence="3 11" id="KW-0349">Heme</keyword>
<proteinExistence type="inferred from homology"/>
<dbReference type="PRINTS" id="PR00385">
    <property type="entry name" value="P450"/>
</dbReference>
<gene>
    <name evidence="12" type="ORF">P3X46_012551</name>
</gene>
<sequence length="507" mass="56963">MLEARMEDYMLLYSSLLVIFLILAFKLFSPTKSSSKTLPPSPPSLPIFGHLHLLREPLHRSLQTLSQKYGPIISLRFGSRLVVVVSSPLAVKECCTTNDIIFANRPKLLVGEYIGYNYNMLGADSYGEQWRNLRRIGTFEIFSSNRLNMCLDTRRDEVKILLGKLYHVSSRGFAKVEIKSMFLELTYNIIMRMLSGKCYYGKDTEEARRFKEIVEETSRCAGAANIEDFFPILRWVDCLGSIKKMKRVRKESDMALQALLDKQRNDGSDTRNSTISHLLSLQELQPQYYTDEIVKGLILALILAGTNTSAATLEWAMSNLLNHPGVLEKARAEIDAEVGQSHLIDESDLSKLPYLQAIITETLRLYPVAPLLIPHMSSKNCSVGGYDVPKDTMLLINAWAIHRDPEVWDDPESFKPERILENGAGIDSCKILPFGMGRRACPGIGMANRVIGLTLGSLVQCFEWERVSVEEIDMKGGSGLIMPKAQPLVAMCKPRNFIDGIFIGEAL</sequence>
<evidence type="ECO:0000256" key="2">
    <source>
        <dbReference type="ARBA" id="ARBA00010617"/>
    </source>
</evidence>
<keyword evidence="5 11" id="KW-0479">Metal-binding</keyword>
<name>A0ABQ9MAK6_HEVBR</name>
<evidence type="ECO:0000313" key="13">
    <source>
        <dbReference type="Proteomes" id="UP001174677"/>
    </source>
</evidence>
<dbReference type="InterPro" id="IPR002401">
    <property type="entry name" value="Cyt_P450_E_grp-I"/>
</dbReference>
<dbReference type="InterPro" id="IPR017972">
    <property type="entry name" value="Cyt_P450_CS"/>
</dbReference>
<keyword evidence="9 11" id="KW-0503">Monooxygenase</keyword>
<dbReference type="InterPro" id="IPR001128">
    <property type="entry name" value="Cyt_P450"/>
</dbReference>
<evidence type="ECO:0000256" key="1">
    <source>
        <dbReference type="ARBA" id="ARBA00004167"/>
    </source>
</evidence>
<evidence type="ECO:0000313" key="12">
    <source>
        <dbReference type="EMBL" id="KAJ9177317.1"/>
    </source>
</evidence>
<dbReference type="Gene3D" id="1.10.630.10">
    <property type="entry name" value="Cytochrome P450"/>
    <property type="match status" value="1"/>
</dbReference>
<dbReference type="Pfam" id="PF00067">
    <property type="entry name" value="p450"/>
    <property type="match status" value="1"/>
</dbReference>
<comment type="caution">
    <text evidence="12">The sequence shown here is derived from an EMBL/GenBank/DDBJ whole genome shotgun (WGS) entry which is preliminary data.</text>
</comment>
<dbReference type="PRINTS" id="PR00463">
    <property type="entry name" value="EP450I"/>
</dbReference>
<dbReference type="PANTHER" id="PTHR47947">
    <property type="entry name" value="CYTOCHROME P450 82C3-RELATED"/>
    <property type="match status" value="1"/>
</dbReference>
<evidence type="ECO:0000256" key="3">
    <source>
        <dbReference type="ARBA" id="ARBA00022617"/>
    </source>
</evidence>
<evidence type="ECO:0000256" key="7">
    <source>
        <dbReference type="ARBA" id="ARBA00023002"/>
    </source>
</evidence>
<organism evidence="12 13">
    <name type="scientific">Hevea brasiliensis</name>
    <name type="common">Para rubber tree</name>
    <name type="synonym">Siphonia brasiliensis</name>
    <dbReference type="NCBI Taxonomy" id="3981"/>
    <lineage>
        <taxon>Eukaryota</taxon>
        <taxon>Viridiplantae</taxon>
        <taxon>Streptophyta</taxon>
        <taxon>Embryophyta</taxon>
        <taxon>Tracheophyta</taxon>
        <taxon>Spermatophyta</taxon>
        <taxon>Magnoliopsida</taxon>
        <taxon>eudicotyledons</taxon>
        <taxon>Gunneridae</taxon>
        <taxon>Pentapetalae</taxon>
        <taxon>rosids</taxon>
        <taxon>fabids</taxon>
        <taxon>Malpighiales</taxon>
        <taxon>Euphorbiaceae</taxon>
        <taxon>Crotonoideae</taxon>
        <taxon>Micrandreae</taxon>
        <taxon>Hevea</taxon>
    </lineage>
</organism>
<keyword evidence="10" id="KW-0472">Membrane</keyword>
<evidence type="ECO:0008006" key="14">
    <source>
        <dbReference type="Google" id="ProtNLM"/>
    </source>
</evidence>
<keyword evidence="4" id="KW-0812">Transmembrane</keyword>
<evidence type="ECO:0000256" key="10">
    <source>
        <dbReference type="ARBA" id="ARBA00023136"/>
    </source>
</evidence>
<dbReference type="EMBL" id="JARPOI010000007">
    <property type="protein sequence ID" value="KAJ9177317.1"/>
    <property type="molecule type" value="Genomic_DNA"/>
</dbReference>
<evidence type="ECO:0000256" key="11">
    <source>
        <dbReference type="RuleBase" id="RU000461"/>
    </source>
</evidence>
<keyword evidence="13" id="KW-1185">Reference proteome</keyword>
<evidence type="ECO:0000256" key="4">
    <source>
        <dbReference type="ARBA" id="ARBA00022692"/>
    </source>
</evidence>
<dbReference type="Proteomes" id="UP001174677">
    <property type="component" value="Chromosome 7"/>
</dbReference>
<comment type="similarity">
    <text evidence="2 11">Belongs to the cytochrome P450 family.</text>
</comment>